<comment type="caution">
    <text evidence="1">The sequence shown here is derived from an EMBL/GenBank/DDBJ whole genome shotgun (WGS) entry which is preliminary data.</text>
</comment>
<gene>
    <name evidence="1" type="ORF">Dalu01_00130</name>
</gene>
<dbReference type="EMBL" id="BAABRV010000001">
    <property type="protein sequence ID" value="GAA5531755.1"/>
    <property type="molecule type" value="Genomic_DNA"/>
</dbReference>
<dbReference type="RefSeq" id="WP_345450246.1">
    <property type="nucleotide sequence ID" value="NZ_BAABRV010000001.1"/>
</dbReference>
<accession>A0ABP9X8Q0</accession>
<proteinExistence type="predicted"/>
<reference evidence="1 2" key="1">
    <citation type="submission" date="2024-02" db="EMBL/GenBank/DDBJ databases">
        <title>Deinococcus aluminii NBRC 112889.</title>
        <authorList>
            <person name="Ichikawa N."/>
            <person name="Katano-Makiyama Y."/>
            <person name="Hidaka K."/>
        </authorList>
    </citation>
    <scope>NUCLEOTIDE SEQUENCE [LARGE SCALE GENOMIC DNA]</scope>
    <source>
        <strain evidence="1 2">NBRC 112889</strain>
    </source>
</reference>
<evidence type="ECO:0000313" key="1">
    <source>
        <dbReference type="EMBL" id="GAA5531755.1"/>
    </source>
</evidence>
<dbReference type="Proteomes" id="UP001404956">
    <property type="component" value="Unassembled WGS sequence"/>
</dbReference>
<keyword evidence="2" id="KW-1185">Reference proteome</keyword>
<organism evidence="1 2">
    <name type="scientific">Deinococcus aluminii</name>
    <dbReference type="NCBI Taxonomy" id="1656885"/>
    <lineage>
        <taxon>Bacteria</taxon>
        <taxon>Thermotogati</taxon>
        <taxon>Deinococcota</taxon>
        <taxon>Deinococci</taxon>
        <taxon>Deinococcales</taxon>
        <taxon>Deinococcaceae</taxon>
        <taxon>Deinococcus</taxon>
    </lineage>
</organism>
<evidence type="ECO:0000313" key="2">
    <source>
        <dbReference type="Proteomes" id="UP001404956"/>
    </source>
</evidence>
<sequence length="208" mass="23759">MERDGGISELESLHALWRDFEESVLASGLEPARCRKLLLKASRYREGALVYRLSGTDRLEELKLEIKNSYFKLLRPEWFSELNRDEVIEILPLLVPASLHWEPHGNGGLMNFINVSLDALPRDLASRIYLDAFARYLRSFGYYARATPEEKVGMLKEFMCLDRLHIYRSATARENRQALQDLIRDLLGEEAVAVYQAGLDAVLAGSRG</sequence>
<name>A0ABP9X8Q0_9DEIO</name>
<protein>
    <submittedName>
        <fullName evidence="1">Uncharacterized protein</fullName>
    </submittedName>
</protein>